<dbReference type="OrthoDB" id="9757939at2"/>
<dbReference type="InterPro" id="IPR049174">
    <property type="entry name" value="Beta-AFase-like"/>
</dbReference>
<feature type="domain" description="Non-reducing end beta-L-arabinofuranosidase-like GH127 catalytic" evidence="1">
    <location>
        <begin position="34"/>
        <end position="466"/>
    </location>
</feature>
<feature type="domain" description="Non-reducing end beta-L-arabinofuranosidase-like GH127 middle" evidence="2">
    <location>
        <begin position="477"/>
        <end position="586"/>
    </location>
</feature>
<dbReference type="AlphaFoldDB" id="A0A1Y3QYU1"/>
<accession>A0A1Y3QYU1</accession>
<dbReference type="SUPFAM" id="SSF48208">
    <property type="entry name" value="Six-hairpin glycosidases"/>
    <property type="match status" value="1"/>
</dbReference>
<dbReference type="PANTHER" id="PTHR43465:SF2">
    <property type="entry name" value="DUF1680 DOMAIN PROTEIN (AFU_ORTHOLOGUE AFUA_1G08910)"/>
    <property type="match status" value="1"/>
</dbReference>
<reference evidence="5" key="1">
    <citation type="submission" date="2017-04" db="EMBL/GenBank/DDBJ databases">
        <title>Function of individual gut microbiota members based on whole genome sequencing of pure cultures obtained from chicken caecum.</title>
        <authorList>
            <person name="Medvecky M."/>
            <person name="Cejkova D."/>
            <person name="Polansky O."/>
            <person name="Karasova D."/>
            <person name="Kubasova T."/>
            <person name="Cizek A."/>
            <person name="Rychlik I."/>
        </authorList>
    </citation>
    <scope>NUCLEOTIDE SEQUENCE [LARGE SCALE GENOMIC DNA]</scope>
    <source>
        <strain evidence="5">An90</strain>
    </source>
</reference>
<keyword evidence="4" id="KW-0326">Glycosidase</keyword>
<gene>
    <name evidence="4" type="ORF">B5G41_00655</name>
</gene>
<protein>
    <submittedName>
        <fullName evidence="4">Six-hairpin glycosidase</fullName>
    </submittedName>
</protein>
<dbReference type="PANTHER" id="PTHR43465">
    <property type="entry name" value="DUF1680 DOMAIN PROTEIN (AFU_ORTHOLOGUE AFUA_1G08910)"/>
    <property type="match status" value="1"/>
</dbReference>
<dbReference type="Pfam" id="PF20737">
    <property type="entry name" value="Glyco_hydro127C"/>
    <property type="match status" value="1"/>
</dbReference>
<name>A0A1Y3QYU1_9BACT</name>
<keyword evidence="4" id="KW-0378">Hydrolase</keyword>
<dbReference type="Gene3D" id="1.50.10.20">
    <property type="match status" value="1"/>
</dbReference>
<comment type="caution">
    <text evidence="4">The sequence shown here is derived from an EMBL/GenBank/DDBJ whole genome shotgun (WGS) entry which is preliminary data.</text>
</comment>
<dbReference type="GO" id="GO:0016798">
    <property type="term" value="F:hydrolase activity, acting on glycosyl bonds"/>
    <property type="evidence" value="ECO:0007669"/>
    <property type="project" value="UniProtKB-KW"/>
</dbReference>
<dbReference type="eggNOG" id="COG3533">
    <property type="taxonomic scope" value="Bacteria"/>
</dbReference>
<feature type="domain" description="Non-reducing end beta-L-arabinofuranosidase-like GH127 C-terminal" evidence="3">
    <location>
        <begin position="589"/>
        <end position="685"/>
    </location>
</feature>
<dbReference type="EMBL" id="NFHB01000001">
    <property type="protein sequence ID" value="OUN04854.1"/>
    <property type="molecule type" value="Genomic_DNA"/>
</dbReference>
<sequence>MKPIKTALLALPLLAAGCNRDSGTAKIRPLEAGSVRVEDAFWSPRYEKWEHVTVGDMLDKFEGNDPAHFACGVDAFENFDLVASGARDIGRHAGPPWYDGLVYETIRGISDLLAQRPDPALKARVDGYIARIEAAQKSDPDGFVGTNTQLTEDNHRWGANGGFLRMQHDVYNAGMLIEAGVHYYEATGDDRLLKVATRMADYMVRTMGPAPKKNIVPAHSGPEEALVKLYKLYRDRPGLRAQTGAQSAAGDYLRLAEFWIGNRGVHCGYPLWGTWGNDSAERWIHEELYTTEFGPEARPAWGDYAQDSIRVFDQPAIVGHAVRATLLATGIAAAAYENGNADYIATAKRWWDDMAGKKLFVTGGVGAVHFDEKFGHDYYLPTDAYLETCAAVGVGFFSQAMNQLTGDAKYMDEFERALYNNVLAGVAASGRQYTYQNPLNTNRSERWEWHPCPCCPPMFLKIVSATPEFIYARDDRTVYVNLFIGSDADIALGDTQVHVRQQTRYPVDGKVVLTLTPEKAARFTVKVRIPGWARGEENPFGLYVSESPAAPVLSVNDTPVEIRLDKGYALLDRVWNPADRIVLELPVAPRLVRAHKAARELDGMAAIAAGPLVYCIEQADNADYARLRLDTAGSMELGYRSDLMDGTPVITGTAIDGKGAKSTFTAIPYYAFGNRGNGGYRVWLPTR</sequence>
<dbReference type="GO" id="GO:0005975">
    <property type="term" value="P:carbohydrate metabolic process"/>
    <property type="evidence" value="ECO:0007669"/>
    <property type="project" value="InterPro"/>
</dbReference>
<dbReference type="InterPro" id="IPR008928">
    <property type="entry name" value="6-hairpin_glycosidase_sf"/>
</dbReference>
<evidence type="ECO:0000313" key="4">
    <source>
        <dbReference type="EMBL" id="OUN04854.1"/>
    </source>
</evidence>
<dbReference type="InterPro" id="IPR012878">
    <property type="entry name" value="Beta-AFase-like_GH127_cat"/>
</dbReference>
<dbReference type="InterPro" id="IPR049046">
    <property type="entry name" value="Beta-AFase-like_GH127_middle"/>
</dbReference>
<dbReference type="Pfam" id="PF20736">
    <property type="entry name" value="Glyco_hydro127M"/>
    <property type="match status" value="1"/>
</dbReference>
<dbReference type="PROSITE" id="PS51257">
    <property type="entry name" value="PROKAR_LIPOPROTEIN"/>
    <property type="match status" value="1"/>
</dbReference>
<evidence type="ECO:0000259" key="2">
    <source>
        <dbReference type="Pfam" id="PF20736"/>
    </source>
</evidence>
<proteinExistence type="predicted"/>
<dbReference type="Proteomes" id="UP000195772">
    <property type="component" value="Unassembled WGS sequence"/>
</dbReference>
<organism evidence="4 5">
    <name type="scientific">Alistipes onderdonkii</name>
    <dbReference type="NCBI Taxonomy" id="328813"/>
    <lineage>
        <taxon>Bacteria</taxon>
        <taxon>Pseudomonadati</taxon>
        <taxon>Bacteroidota</taxon>
        <taxon>Bacteroidia</taxon>
        <taxon>Bacteroidales</taxon>
        <taxon>Rikenellaceae</taxon>
        <taxon>Alistipes</taxon>
    </lineage>
</organism>
<evidence type="ECO:0000259" key="3">
    <source>
        <dbReference type="Pfam" id="PF20737"/>
    </source>
</evidence>
<dbReference type="Pfam" id="PF07944">
    <property type="entry name" value="Beta-AFase-like_GH127_cat"/>
    <property type="match status" value="1"/>
</dbReference>
<evidence type="ECO:0000313" key="5">
    <source>
        <dbReference type="Proteomes" id="UP000195772"/>
    </source>
</evidence>
<dbReference type="InterPro" id="IPR049049">
    <property type="entry name" value="Beta-AFase-like_GH127_C"/>
</dbReference>
<evidence type="ECO:0000259" key="1">
    <source>
        <dbReference type="Pfam" id="PF07944"/>
    </source>
</evidence>
<dbReference type="RefSeq" id="WP_087400955.1">
    <property type="nucleotide sequence ID" value="NZ_NFHB01000001.1"/>
</dbReference>